<comment type="caution">
    <text evidence="7">Lacks conserved residue(s) required for the propagation of feature annotation.</text>
</comment>
<dbReference type="PANTHER" id="PTHR43326">
    <property type="entry name" value="METHIONYL-TRNA SYNTHETASE"/>
    <property type="match status" value="1"/>
</dbReference>
<dbReference type="InterPro" id="IPR041872">
    <property type="entry name" value="Anticodon_Met"/>
</dbReference>
<feature type="domain" description="Methionyl/Leucyl tRNA synthetase" evidence="9">
    <location>
        <begin position="147"/>
        <end position="369"/>
    </location>
</feature>
<comment type="subcellular location">
    <subcellularLocation>
        <location evidence="7">Cytoplasm</location>
    </subcellularLocation>
</comment>
<evidence type="ECO:0000256" key="5">
    <source>
        <dbReference type="ARBA" id="ARBA00022917"/>
    </source>
</evidence>
<keyword evidence="6 7" id="KW-0030">Aminoacyl-tRNA synthetase</keyword>
<evidence type="ECO:0000256" key="4">
    <source>
        <dbReference type="ARBA" id="ARBA00022840"/>
    </source>
</evidence>
<accession>A0ABU9ECQ0</accession>
<feature type="domain" description="Methionyl/Leucyl tRNA synthetase" evidence="9">
    <location>
        <begin position="6"/>
        <end position="139"/>
    </location>
</feature>
<keyword evidence="3 7" id="KW-0547">Nucleotide-binding</keyword>
<name>A0ABU9ECQ0_9BACT</name>
<dbReference type="CDD" id="cd00814">
    <property type="entry name" value="MetRS_core"/>
    <property type="match status" value="1"/>
</dbReference>
<keyword evidence="4 7" id="KW-0067">ATP-binding</keyword>
<dbReference type="NCBIfam" id="TIGR00398">
    <property type="entry name" value="metG"/>
    <property type="match status" value="1"/>
</dbReference>
<sequence length="511" mass="57355">MADRRYLTTPIYYASGAPHIGHAYTTILADALARFERQSEREVRFLTGTDEHGQKIQEEANRQGVQPIELCDEMAERFRDAWDLLDIDYDRFIRTTEAEHIAVVRSFVQRLYDRGHIYAGEYSGWYSVSQERYFTEKEIGPDRVDPIAGKPVEWVEEENWFFRMSAFQDDLIAHIEANPDWIRPEVRRNEILGFLQQPLGDLSISRPKRRLRWGVELPFATEHVAYVWVDALINYVTASGAIPAGTAPDDPAWDDVSDSWWPADLHLIGKDILTTHAVYWPTLLMGAGLPLPRGILAHGWWVVGETKMSKSLGNVIDPLQLRDTYGTDAVRWYLLREMPTGSDASYTPERFLTRYEELANVWGNLAQRALSMVARYRDGVVPDGDAAQLDAAIDDTLAQVGSSLESLRLHEALGAAMDLARTANGYVEEREPWAQAKDPARAGNLDDTLATLVRVLTVLTALFHPVCPGKAAELAGRLGLSGVPTLDAAKADRPAGRSVEKGDPLFPRIEN</sequence>
<keyword evidence="2 7" id="KW-0436">Ligase</keyword>
<evidence type="ECO:0000256" key="2">
    <source>
        <dbReference type="ARBA" id="ARBA00022598"/>
    </source>
</evidence>
<comment type="function">
    <text evidence="1 7">Is required not only for elongation of protein synthesis but also for the initiation of all mRNA translation through initiator tRNA(fMet) aminoacylation.</text>
</comment>
<dbReference type="Gene3D" id="3.40.50.620">
    <property type="entry name" value="HUPs"/>
    <property type="match status" value="1"/>
</dbReference>
<proteinExistence type="inferred from homology"/>
<protein>
    <recommendedName>
        <fullName evidence="7">Methionine--tRNA ligase</fullName>
        <ecNumber evidence="7">6.1.1.10</ecNumber>
    </recommendedName>
    <alternativeName>
        <fullName evidence="7">Methionyl-tRNA synthetase</fullName>
        <shortName evidence="7">MetRS</shortName>
    </alternativeName>
</protein>
<dbReference type="InterPro" id="IPR015413">
    <property type="entry name" value="Methionyl/Leucyl_tRNA_Synth"/>
</dbReference>
<evidence type="ECO:0000313" key="10">
    <source>
        <dbReference type="EMBL" id="MEK9501904.1"/>
    </source>
</evidence>
<dbReference type="GO" id="GO:0004825">
    <property type="term" value="F:methionine-tRNA ligase activity"/>
    <property type="evidence" value="ECO:0007669"/>
    <property type="project" value="UniProtKB-EC"/>
</dbReference>
<dbReference type="SUPFAM" id="SSF47323">
    <property type="entry name" value="Anticodon-binding domain of a subclass of class I aminoacyl-tRNA synthetases"/>
    <property type="match status" value="1"/>
</dbReference>
<evidence type="ECO:0000256" key="3">
    <source>
        <dbReference type="ARBA" id="ARBA00022741"/>
    </source>
</evidence>
<evidence type="ECO:0000256" key="1">
    <source>
        <dbReference type="ARBA" id="ARBA00003314"/>
    </source>
</evidence>
<dbReference type="PANTHER" id="PTHR43326:SF1">
    <property type="entry name" value="METHIONINE--TRNA LIGASE, MITOCHONDRIAL"/>
    <property type="match status" value="1"/>
</dbReference>
<comment type="caution">
    <text evidence="10">The sequence shown here is derived from an EMBL/GenBank/DDBJ whole genome shotgun (WGS) entry which is preliminary data.</text>
</comment>
<comment type="similarity">
    <text evidence="7">Belongs to the class-I aminoacyl-tRNA synthetase family. MetG type 2B subfamily.</text>
</comment>
<dbReference type="EMBL" id="JBBHLI010000008">
    <property type="protein sequence ID" value="MEK9501904.1"/>
    <property type="molecule type" value="Genomic_DNA"/>
</dbReference>
<dbReference type="Pfam" id="PF09334">
    <property type="entry name" value="tRNA-synt_1g"/>
    <property type="match status" value="2"/>
</dbReference>
<gene>
    <name evidence="7 10" type="primary">metG</name>
    <name evidence="10" type="ORF">WI372_13005</name>
</gene>
<feature type="short sequence motif" description="'HIGH' region" evidence="7">
    <location>
        <begin position="12"/>
        <end position="22"/>
    </location>
</feature>
<dbReference type="InterPro" id="IPR014729">
    <property type="entry name" value="Rossmann-like_a/b/a_fold"/>
</dbReference>
<keyword evidence="5 7" id="KW-0648">Protein biosynthesis</keyword>
<evidence type="ECO:0000259" key="9">
    <source>
        <dbReference type="Pfam" id="PF09334"/>
    </source>
</evidence>
<dbReference type="Gene3D" id="2.170.220.10">
    <property type="match status" value="1"/>
</dbReference>
<reference evidence="10 11" key="1">
    <citation type="submission" date="2024-02" db="EMBL/GenBank/DDBJ databases">
        <title>A novel Gemmatimonadota bacterium.</title>
        <authorList>
            <person name="Du Z.-J."/>
            <person name="Ye Y.-Q."/>
        </authorList>
    </citation>
    <scope>NUCLEOTIDE SEQUENCE [LARGE SCALE GENOMIC DNA]</scope>
    <source>
        <strain evidence="10 11">DH-20</strain>
    </source>
</reference>
<dbReference type="InterPro" id="IPR033911">
    <property type="entry name" value="MetRS_core"/>
</dbReference>
<dbReference type="HAMAP" id="MF_01228">
    <property type="entry name" value="Met_tRNA_synth_type2"/>
    <property type="match status" value="1"/>
</dbReference>
<feature type="short sequence motif" description="'KMSKS' region" evidence="7">
    <location>
        <begin position="307"/>
        <end position="311"/>
    </location>
</feature>
<dbReference type="InterPro" id="IPR023457">
    <property type="entry name" value="Met-tRNA_synth_2"/>
</dbReference>
<evidence type="ECO:0000256" key="6">
    <source>
        <dbReference type="ARBA" id="ARBA00023146"/>
    </source>
</evidence>
<feature type="region of interest" description="Disordered" evidence="8">
    <location>
        <begin position="490"/>
        <end position="511"/>
    </location>
</feature>
<dbReference type="CDD" id="cd07957">
    <property type="entry name" value="Anticodon_Ia_Met"/>
    <property type="match status" value="1"/>
</dbReference>
<dbReference type="InterPro" id="IPR009080">
    <property type="entry name" value="tRNAsynth_Ia_anticodon-bd"/>
</dbReference>
<comment type="subunit">
    <text evidence="7">Monomer.</text>
</comment>
<evidence type="ECO:0000256" key="8">
    <source>
        <dbReference type="SAM" id="MobiDB-lite"/>
    </source>
</evidence>
<dbReference type="PRINTS" id="PR01041">
    <property type="entry name" value="TRNASYNTHMET"/>
</dbReference>
<dbReference type="RefSeq" id="WP_405287250.1">
    <property type="nucleotide sequence ID" value="NZ_JBBHLI010000008.1"/>
</dbReference>
<dbReference type="Proteomes" id="UP001484239">
    <property type="component" value="Unassembled WGS sequence"/>
</dbReference>
<dbReference type="Gene3D" id="1.10.730.10">
    <property type="entry name" value="Isoleucyl-tRNA Synthetase, Domain 1"/>
    <property type="match status" value="1"/>
</dbReference>
<dbReference type="NCBIfam" id="NF008900">
    <property type="entry name" value="PRK12267.1"/>
    <property type="match status" value="1"/>
</dbReference>
<dbReference type="SUPFAM" id="SSF52374">
    <property type="entry name" value="Nucleotidylyl transferase"/>
    <property type="match status" value="1"/>
</dbReference>
<dbReference type="InterPro" id="IPR014758">
    <property type="entry name" value="Met-tRNA_synth"/>
</dbReference>
<evidence type="ECO:0000256" key="7">
    <source>
        <dbReference type="HAMAP-Rule" id="MF_01228"/>
    </source>
</evidence>
<keyword evidence="7" id="KW-0963">Cytoplasm</keyword>
<keyword evidence="11" id="KW-1185">Reference proteome</keyword>
<evidence type="ECO:0000313" key="11">
    <source>
        <dbReference type="Proteomes" id="UP001484239"/>
    </source>
</evidence>
<comment type="catalytic activity">
    <reaction evidence="7">
        <text>tRNA(Met) + L-methionine + ATP = L-methionyl-tRNA(Met) + AMP + diphosphate</text>
        <dbReference type="Rhea" id="RHEA:13481"/>
        <dbReference type="Rhea" id="RHEA-COMP:9667"/>
        <dbReference type="Rhea" id="RHEA-COMP:9698"/>
        <dbReference type="ChEBI" id="CHEBI:30616"/>
        <dbReference type="ChEBI" id="CHEBI:33019"/>
        <dbReference type="ChEBI" id="CHEBI:57844"/>
        <dbReference type="ChEBI" id="CHEBI:78442"/>
        <dbReference type="ChEBI" id="CHEBI:78530"/>
        <dbReference type="ChEBI" id="CHEBI:456215"/>
        <dbReference type="EC" id="6.1.1.10"/>
    </reaction>
</comment>
<organism evidence="10 11">
    <name type="scientific">Gaopeijia maritima</name>
    <dbReference type="NCBI Taxonomy" id="3119007"/>
    <lineage>
        <taxon>Bacteria</taxon>
        <taxon>Pseudomonadati</taxon>
        <taxon>Gemmatimonadota</taxon>
        <taxon>Longimicrobiia</taxon>
        <taxon>Gaopeijiales</taxon>
        <taxon>Gaopeijiaceae</taxon>
        <taxon>Gaopeijia</taxon>
    </lineage>
</organism>
<dbReference type="EC" id="6.1.1.10" evidence="7"/>